<evidence type="ECO:0000256" key="13">
    <source>
        <dbReference type="ARBA" id="ARBA00023157"/>
    </source>
</evidence>
<evidence type="ECO:0000256" key="1">
    <source>
        <dbReference type="ARBA" id="ARBA00001913"/>
    </source>
</evidence>
<dbReference type="PANTHER" id="PTHR11782:SF33">
    <property type="entry name" value="ECTONUCLEOSIDE TRIPHOSPHATE DIPHOSPHOHYDROLASE 2"/>
    <property type="match status" value="1"/>
</dbReference>
<accession>A0AAD8CQX0</accession>
<evidence type="ECO:0000256" key="7">
    <source>
        <dbReference type="ARBA" id="ARBA00022801"/>
    </source>
</evidence>
<dbReference type="EMBL" id="JAGXEW010000030">
    <property type="protein sequence ID" value="KAK1155589.1"/>
    <property type="molecule type" value="Genomic_DNA"/>
</dbReference>
<dbReference type="GO" id="GO:0009134">
    <property type="term" value="P:nucleoside diphosphate catabolic process"/>
    <property type="evidence" value="ECO:0007669"/>
    <property type="project" value="TreeGrafter"/>
</dbReference>
<evidence type="ECO:0000256" key="4">
    <source>
        <dbReference type="ARBA" id="ARBA00009283"/>
    </source>
</evidence>
<dbReference type="FunFam" id="3.30.420.40:FF:000068">
    <property type="entry name" value="Ectonucleoside triphosphate diphosphohydrolase 1"/>
    <property type="match status" value="1"/>
</dbReference>
<keyword evidence="13" id="KW-1015">Disulfide bond</keyword>
<evidence type="ECO:0000313" key="19">
    <source>
        <dbReference type="EMBL" id="KAK1155589.1"/>
    </source>
</evidence>
<evidence type="ECO:0000256" key="6">
    <source>
        <dbReference type="ARBA" id="ARBA00022741"/>
    </source>
</evidence>
<protein>
    <recommendedName>
        <fullName evidence="21">Ectonucleoside triphosphate diphosphohydrolase 2</fullName>
    </recommendedName>
</protein>
<sequence length="501" mass="54797">MEQKAGVACVSAFLLLAGVVGIILLAGPTKDVRESPDYKYGIVLDAGSSHTAMYIYKWPANKENDTGIVSEHSQCKVKGAGISSYASNPPGAGQSLVGCLDQAVQDVPKARHAQTPIYLGATAGMRLLNQTSPGDSDLVLSTVVSTIRSYPFDFRGASILTGQEEGVFGWVTVNYLLENFVKYGWVGRWVNPSRATVGAMDFGGASTQITFVTQETVQSSEDEMNLTLYGQEYKVYTHSFLCYGRDQVLRKVLSKVFKSQGYGKAVTHPCWPAGYSAQVTLGSVYDSPCTAHEKPSGYSTEASVQVTGSGDWQQCRTDVRQIFDFQTCAHSKCSFNGVFQPNVSGNFMAFAAFYYTHSFIQRTTGIRVCSAGELDRAVQRMCAMNFDEMLQKAPDQKTRIQDYCTIGIFMQLLTTQGYKFDNSTFSSISFQRKAADTSIGWALGYMLNLSNMIPAESLALRKSTQFGAWVALLILFVLVILCSLLLLLQLLCRSSAEASVI</sequence>
<dbReference type="Proteomes" id="UP001230051">
    <property type="component" value="Unassembled WGS sequence"/>
</dbReference>
<comment type="subcellular location">
    <subcellularLocation>
        <location evidence="3">Membrane</location>
        <topology evidence="3">Multi-pass membrane protein</topology>
    </subcellularLocation>
</comment>
<evidence type="ECO:0000256" key="15">
    <source>
        <dbReference type="PIRSR" id="PIRSR600407-1"/>
    </source>
</evidence>
<dbReference type="GO" id="GO:0017111">
    <property type="term" value="F:ribonucleoside triphosphate phosphatase activity"/>
    <property type="evidence" value="ECO:0007669"/>
    <property type="project" value="TreeGrafter"/>
</dbReference>
<evidence type="ECO:0000256" key="14">
    <source>
        <dbReference type="ARBA" id="ARBA00023180"/>
    </source>
</evidence>
<feature type="transmembrane region" description="Helical" evidence="18">
    <location>
        <begin position="466"/>
        <end position="488"/>
    </location>
</feature>
<comment type="cofactor">
    <cofactor evidence="1">
        <name>Ca(2+)</name>
        <dbReference type="ChEBI" id="CHEBI:29108"/>
    </cofactor>
</comment>
<keyword evidence="6 16" id="KW-0547">Nucleotide-binding</keyword>
<dbReference type="FunFam" id="3.30.420.150:FF:000002">
    <property type="entry name" value="Ectonucleoside triphosphate diphosphohydrolase 1"/>
    <property type="match status" value="1"/>
</dbReference>
<evidence type="ECO:0000256" key="12">
    <source>
        <dbReference type="ARBA" id="ARBA00023136"/>
    </source>
</evidence>
<evidence type="ECO:0000256" key="5">
    <source>
        <dbReference type="ARBA" id="ARBA00022692"/>
    </source>
</evidence>
<dbReference type="Pfam" id="PF01150">
    <property type="entry name" value="GDA1_CD39"/>
    <property type="match status" value="1"/>
</dbReference>
<dbReference type="AlphaFoldDB" id="A0AAD8CQX0"/>
<dbReference type="GO" id="GO:0045134">
    <property type="term" value="F:UDP phosphatase activity"/>
    <property type="evidence" value="ECO:0007669"/>
    <property type="project" value="TreeGrafter"/>
</dbReference>
<proteinExistence type="inferred from homology"/>
<evidence type="ECO:0000256" key="2">
    <source>
        <dbReference type="ARBA" id="ARBA00001946"/>
    </source>
</evidence>
<keyword evidence="5 18" id="KW-0812">Transmembrane</keyword>
<dbReference type="GO" id="GO:0004382">
    <property type="term" value="F:GDP phosphatase activity"/>
    <property type="evidence" value="ECO:0007669"/>
    <property type="project" value="TreeGrafter"/>
</dbReference>
<dbReference type="InterPro" id="IPR000407">
    <property type="entry name" value="GDA1_CD39_NTPase"/>
</dbReference>
<evidence type="ECO:0000256" key="11">
    <source>
        <dbReference type="ARBA" id="ARBA00022989"/>
    </source>
</evidence>
<feature type="binding site" evidence="16">
    <location>
        <begin position="204"/>
        <end position="208"/>
    </location>
    <ligand>
        <name>ATP</name>
        <dbReference type="ChEBI" id="CHEBI:30616"/>
    </ligand>
</feature>
<comment type="caution">
    <text evidence="19">The sequence shown here is derived from an EMBL/GenBank/DDBJ whole genome shotgun (WGS) entry which is preliminary data.</text>
</comment>
<gene>
    <name evidence="19" type="ORF">AOXY_G26957</name>
</gene>
<keyword evidence="20" id="KW-1185">Reference proteome</keyword>
<dbReference type="GO" id="GO:0005886">
    <property type="term" value="C:plasma membrane"/>
    <property type="evidence" value="ECO:0007669"/>
    <property type="project" value="TreeGrafter"/>
</dbReference>
<evidence type="ECO:0000256" key="3">
    <source>
        <dbReference type="ARBA" id="ARBA00004141"/>
    </source>
</evidence>
<comment type="similarity">
    <text evidence="4 17">Belongs to the GDA1/CD39 NTPase family.</text>
</comment>
<name>A0AAD8CQX0_ACIOX</name>
<comment type="cofactor">
    <cofactor evidence="2">
        <name>Mg(2+)</name>
        <dbReference type="ChEBI" id="CHEBI:18420"/>
    </cofactor>
</comment>
<evidence type="ECO:0000256" key="18">
    <source>
        <dbReference type="SAM" id="Phobius"/>
    </source>
</evidence>
<dbReference type="Gene3D" id="3.30.420.150">
    <property type="entry name" value="Exopolyphosphatase. Domain 2"/>
    <property type="match status" value="1"/>
</dbReference>
<evidence type="ECO:0000256" key="10">
    <source>
        <dbReference type="ARBA" id="ARBA00022842"/>
    </source>
</evidence>
<feature type="active site" description="Proton acceptor" evidence="15">
    <location>
        <position position="165"/>
    </location>
</feature>
<keyword evidence="12 18" id="KW-0472">Membrane</keyword>
<dbReference type="Gene3D" id="3.30.420.40">
    <property type="match status" value="1"/>
</dbReference>
<dbReference type="PANTHER" id="PTHR11782">
    <property type="entry name" value="ADENOSINE/GUANOSINE DIPHOSPHATASE"/>
    <property type="match status" value="1"/>
</dbReference>
<dbReference type="GO" id="GO:0005524">
    <property type="term" value="F:ATP binding"/>
    <property type="evidence" value="ECO:0007669"/>
    <property type="project" value="UniProtKB-KW"/>
</dbReference>
<evidence type="ECO:0000256" key="16">
    <source>
        <dbReference type="PIRSR" id="PIRSR600407-2"/>
    </source>
</evidence>
<keyword evidence="8" id="KW-0106">Calcium</keyword>
<evidence type="ECO:0000313" key="20">
    <source>
        <dbReference type="Proteomes" id="UP001230051"/>
    </source>
</evidence>
<keyword evidence="10" id="KW-0460">Magnesium</keyword>
<evidence type="ECO:0008006" key="21">
    <source>
        <dbReference type="Google" id="ProtNLM"/>
    </source>
</evidence>
<keyword evidence="11 18" id="KW-1133">Transmembrane helix</keyword>
<keyword evidence="7 17" id="KW-0378">Hydrolase</keyword>
<reference evidence="19" key="1">
    <citation type="submission" date="2022-02" db="EMBL/GenBank/DDBJ databases">
        <title>Atlantic sturgeon de novo genome assembly.</title>
        <authorList>
            <person name="Stock M."/>
            <person name="Klopp C."/>
            <person name="Guiguen Y."/>
            <person name="Cabau C."/>
            <person name="Parinello H."/>
            <person name="Santidrian Yebra-Pimentel E."/>
            <person name="Kuhl H."/>
            <person name="Dirks R.P."/>
            <person name="Guessner J."/>
            <person name="Wuertz S."/>
            <person name="Du K."/>
            <person name="Schartl M."/>
        </authorList>
    </citation>
    <scope>NUCLEOTIDE SEQUENCE</scope>
    <source>
        <strain evidence="19">STURGEONOMICS-FGT-2020</strain>
        <tissue evidence="19">Whole blood</tissue>
    </source>
</reference>
<keyword evidence="9 16" id="KW-0067">ATP-binding</keyword>
<dbReference type="PROSITE" id="PS01238">
    <property type="entry name" value="GDA1_CD39_NTPASE"/>
    <property type="match status" value="1"/>
</dbReference>
<evidence type="ECO:0000256" key="8">
    <source>
        <dbReference type="ARBA" id="ARBA00022837"/>
    </source>
</evidence>
<keyword evidence="14" id="KW-0325">Glycoprotein</keyword>
<organism evidence="19 20">
    <name type="scientific">Acipenser oxyrinchus oxyrinchus</name>
    <dbReference type="NCBI Taxonomy" id="40147"/>
    <lineage>
        <taxon>Eukaryota</taxon>
        <taxon>Metazoa</taxon>
        <taxon>Chordata</taxon>
        <taxon>Craniata</taxon>
        <taxon>Vertebrata</taxon>
        <taxon>Euteleostomi</taxon>
        <taxon>Actinopterygii</taxon>
        <taxon>Chondrostei</taxon>
        <taxon>Acipenseriformes</taxon>
        <taxon>Acipenseridae</taxon>
        <taxon>Acipenser</taxon>
    </lineage>
</organism>
<evidence type="ECO:0000256" key="17">
    <source>
        <dbReference type="RuleBase" id="RU003833"/>
    </source>
</evidence>
<evidence type="ECO:0000256" key="9">
    <source>
        <dbReference type="ARBA" id="ARBA00022840"/>
    </source>
</evidence>